<dbReference type="EMBL" id="CP115450">
    <property type="protein sequence ID" value="WBP85114.1"/>
    <property type="molecule type" value="Genomic_DNA"/>
</dbReference>
<dbReference type="Proteomes" id="UP001212821">
    <property type="component" value="Chromosome"/>
</dbReference>
<name>A0ABY7PXH8_9ACTN</name>
<reference evidence="2" key="1">
    <citation type="submission" date="2022-12" db="EMBL/GenBank/DDBJ databases">
        <authorList>
            <person name="Mo P."/>
        </authorList>
    </citation>
    <scope>NUCLEOTIDE SEQUENCE [LARGE SCALE GENOMIC DNA]</scope>
    <source>
        <strain evidence="2">HUAS 3-15</strain>
    </source>
</reference>
<evidence type="ECO:0000313" key="1">
    <source>
        <dbReference type="EMBL" id="WBP85114.1"/>
    </source>
</evidence>
<organism evidence="1 2">
    <name type="scientific">Kitasatospora cathayae</name>
    <dbReference type="NCBI Taxonomy" id="3004092"/>
    <lineage>
        <taxon>Bacteria</taxon>
        <taxon>Bacillati</taxon>
        <taxon>Actinomycetota</taxon>
        <taxon>Actinomycetes</taxon>
        <taxon>Kitasatosporales</taxon>
        <taxon>Streptomycetaceae</taxon>
        <taxon>Kitasatospora</taxon>
    </lineage>
</organism>
<protein>
    <submittedName>
        <fullName evidence="1">Uncharacterized protein</fullName>
    </submittedName>
</protein>
<evidence type="ECO:0000313" key="2">
    <source>
        <dbReference type="Proteomes" id="UP001212821"/>
    </source>
</evidence>
<dbReference type="RefSeq" id="WP_270140843.1">
    <property type="nucleotide sequence ID" value="NZ_CP115450.1"/>
</dbReference>
<sequence>MAAVIVITLAAVIHDAARLVSPDIHQAAYQQRMADLPHGHPTTHHAPATPARR</sequence>
<accession>A0ABY7PXH8</accession>
<gene>
    <name evidence="1" type="ORF">O1G21_04115</name>
</gene>
<keyword evidence="2" id="KW-1185">Reference proteome</keyword>
<proteinExistence type="predicted"/>